<dbReference type="EMBL" id="JRVJ01000004">
    <property type="protein sequence ID" value="KGM18811.1"/>
    <property type="molecule type" value="Genomic_DNA"/>
</dbReference>
<evidence type="ECO:0000313" key="3">
    <source>
        <dbReference type="Proteomes" id="UP000030145"/>
    </source>
</evidence>
<dbReference type="PANTHER" id="PTHR34846">
    <property type="entry name" value="4-CARBOXYMUCONOLACTONE DECARBOXYLASE FAMILY PROTEIN (AFU_ORTHOLOGUE AFUA_6G11590)"/>
    <property type="match status" value="1"/>
</dbReference>
<dbReference type="Proteomes" id="UP000030145">
    <property type="component" value="Unassembled WGS sequence"/>
</dbReference>
<evidence type="ECO:0000259" key="1">
    <source>
        <dbReference type="Pfam" id="PF02627"/>
    </source>
</evidence>
<dbReference type="RefSeq" id="WP_035113539.1">
    <property type="nucleotide sequence ID" value="NZ_CP047046.1"/>
</dbReference>
<comment type="caution">
    <text evidence="2">The sequence shown here is derived from an EMBL/GenBank/DDBJ whole genome shotgun (WGS) entry which is preliminary data.</text>
</comment>
<organism evidence="2 3">
    <name type="scientific">Corynebacterium auriscanis</name>
    <dbReference type="NCBI Taxonomy" id="99807"/>
    <lineage>
        <taxon>Bacteria</taxon>
        <taxon>Bacillati</taxon>
        <taxon>Actinomycetota</taxon>
        <taxon>Actinomycetes</taxon>
        <taxon>Mycobacteriales</taxon>
        <taxon>Corynebacteriaceae</taxon>
        <taxon>Corynebacterium</taxon>
    </lineage>
</organism>
<dbReference type="GO" id="GO:0051920">
    <property type="term" value="F:peroxiredoxin activity"/>
    <property type="evidence" value="ECO:0007669"/>
    <property type="project" value="InterPro"/>
</dbReference>
<dbReference type="GeneID" id="300553746"/>
<name>A0A0A2DPM1_9CORY</name>
<dbReference type="InterPro" id="IPR029032">
    <property type="entry name" value="AhpD-like"/>
</dbReference>
<feature type="domain" description="Carboxymuconolactone decarboxylase-like" evidence="1">
    <location>
        <begin position="14"/>
        <end position="100"/>
    </location>
</feature>
<gene>
    <name evidence="2" type="ORF">MA47_03865</name>
</gene>
<dbReference type="InterPro" id="IPR004675">
    <property type="entry name" value="AhpD_core"/>
</dbReference>
<proteinExistence type="predicted"/>
<dbReference type="NCBIfam" id="TIGR00778">
    <property type="entry name" value="ahpD_dom"/>
    <property type="match status" value="1"/>
</dbReference>
<accession>A0A0A2DPM1</accession>
<protein>
    <submittedName>
        <fullName evidence="2">Alkylhydroperoxidase</fullName>
    </submittedName>
</protein>
<dbReference type="Gene3D" id="1.20.1290.10">
    <property type="entry name" value="AhpD-like"/>
    <property type="match status" value="1"/>
</dbReference>
<evidence type="ECO:0000313" key="2">
    <source>
        <dbReference type="EMBL" id="KGM18811.1"/>
    </source>
</evidence>
<keyword evidence="2" id="KW-0575">Peroxidase</keyword>
<dbReference type="AlphaFoldDB" id="A0A0A2DPM1"/>
<sequence length="163" mass="17453">MPSADRPYLDKSQPGTYKAIVEVSKEVRKASEAVGIDRALSELVNVRVSQINGCTACLSVHFPAARRAGVSQLKLDLLSAWRDSDVFTERERACLTIAEALTRPAGGELTLSGPALDSAIAEAAQVLNEDELAAAQWAAIAINAFNRISIASAHPPYTANYKE</sequence>
<dbReference type="PANTHER" id="PTHR34846:SF5">
    <property type="entry name" value="CARBOXYMUCONOLACTONE DECARBOXYLASE-LIKE DOMAIN-CONTAINING PROTEIN"/>
    <property type="match status" value="1"/>
</dbReference>
<dbReference type="InterPro" id="IPR003779">
    <property type="entry name" value="CMD-like"/>
</dbReference>
<dbReference type="SUPFAM" id="SSF69118">
    <property type="entry name" value="AhpD-like"/>
    <property type="match status" value="1"/>
</dbReference>
<reference evidence="2 3" key="1">
    <citation type="submission" date="2014-10" db="EMBL/GenBank/DDBJ databases">
        <title>Whole Genome sequence of Corynebacterium auriscanis strain CIP 106629.</title>
        <authorList>
            <person name="Hassan S.S."/>
            <person name="Jamal S.B."/>
            <person name="Tiwari S."/>
            <person name="Oliveira L.D.C."/>
            <person name="Souza F."/>
            <person name="Mariano D.C."/>
            <person name="Almeida S."/>
            <person name="Dorella F."/>
            <person name="Pereira F."/>
            <person name="Carvalho A."/>
            <person name="Leal C.A."/>
            <person name="Soares S.D.C."/>
            <person name="Figueiredo H.C."/>
            <person name="Silva A."/>
            <person name="Azevedo V.A."/>
        </authorList>
    </citation>
    <scope>NUCLEOTIDE SEQUENCE [LARGE SCALE GENOMIC DNA]</scope>
    <source>
        <strain evidence="2 3">CIP 106629</strain>
    </source>
</reference>
<dbReference type="Pfam" id="PF02627">
    <property type="entry name" value="CMD"/>
    <property type="match status" value="1"/>
</dbReference>
<keyword evidence="2" id="KW-0560">Oxidoreductase</keyword>
<keyword evidence="3" id="KW-1185">Reference proteome</keyword>